<keyword evidence="1" id="KW-0472">Membrane</keyword>
<protein>
    <submittedName>
        <fullName evidence="2">Uncharacterized protein</fullName>
    </submittedName>
</protein>
<accession>A0A3M7R4F9</accession>
<keyword evidence="3" id="KW-1185">Reference proteome</keyword>
<dbReference type="AlphaFoldDB" id="A0A3M7R4F9"/>
<dbReference type="EMBL" id="REGN01004304">
    <property type="protein sequence ID" value="RNA18125.1"/>
    <property type="molecule type" value="Genomic_DNA"/>
</dbReference>
<reference evidence="2 3" key="1">
    <citation type="journal article" date="2018" name="Sci. Rep.">
        <title>Genomic signatures of local adaptation to the degree of environmental predictability in rotifers.</title>
        <authorList>
            <person name="Franch-Gras L."/>
            <person name="Hahn C."/>
            <person name="Garcia-Roger E.M."/>
            <person name="Carmona M.J."/>
            <person name="Serra M."/>
            <person name="Gomez A."/>
        </authorList>
    </citation>
    <scope>NUCLEOTIDE SEQUENCE [LARGE SCALE GENOMIC DNA]</scope>
    <source>
        <strain evidence="2">HYR1</strain>
    </source>
</reference>
<gene>
    <name evidence="2" type="ORF">BpHYR1_022502</name>
</gene>
<keyword evidence="1" id="KW-0812">Transmembrane</keyword>
<evidence type="ECO:0000313" key="2">
    <source>
        <dbReference type="EMBL" id="RNA18125.1"/>
    </source>
</evidence>
<organism evidence="2 3">
    <name type="scientific">Brachionus plicatilis</name>
    <name type="common">Marine rotifer</name>
    <name type="synonym">Brachionus muelleri</name>
    <dbReference type="NCBI Taxonomy" id="10195"/>
    <lineage>
        <taxon>Eukaryota</taxon>
        <taxon>Metazoa</taxon>
        <taxon>Spiralia</taxon>
        <taxon>Gnathifera</taxon>
        <taxon>Rotifera</taxon>
        <taxon>Eurotatoria</taxon>
        <taxon>Monogononta</taxon>
        <taxon>Pseudotrocha</taxon>
        <taxon>Ploima</taxon>
        <taxon>Brachionidae</taxon>
        <taxon>Brachionus</taxon>
    </lineage>
</organism>
<sequence>MNQLISMEEKLKNINQKINGQTGLLSKKKSDRFFSIKDISERTGSIKKMKNFSTIYHIYLRLILIGLAVLNESSDRCH</sequence>
<evidence type="ECO:0000256" key="1">
    <source>
        <dbReference type="SAM" id="Phobius"/>
    </source>
</evidence>
<proteinExistence type="predicted"/>
<dbReference type="Proteomes" id="UP000276133">
    <property type="component" value="Unassembled WGS sequence"/>
</dbReference>
<comment type="caution">
    <text evidence="2">The sequence shown here is derived from an EMBL/GenBank/DDBJ whole genome shotgun (WGS) entry which is preliminary data.</text>
</comment>
<feature type="transmembrane region" description="Helical" evidence="1">
    <location>
        <begin position="52"/>
        <end position="70"/>
    </location>
</feature>
<keyword evidence="1" id="KW-1133">Transmembrane helix</keyword>
<name>A0A3M7R4F9_BRAPC</name>
<evidence type="ECO:0000313" key="3">
    <source>
        <dbReference type="Proteomes" id="UP000276133"/>
    </source>
</evidence>